<dbReference type="PROSITE" id="PS50071">
    <property type="entry name" value="HOMEOBOX_2"/>
    <property type="match status" value="1"/>
</dbReference>
<evidence type="ECO:0000256" key="5">
    <source>
        <dbReference type="ARBA" id="ARBA00023242"/>
    </source>
</evidence>
<dbReference type="GO" id="GO:0030154">
    <property type="term" value="P:cell differentiation"/>
    <property type="evidence" value="ECO:0007669"/>
    <property type="project" value="TreeGrafter"/>
</dbReference>
<dbReference type="SMART" id="SM00389">
    <property type="entry name" value="HOX"/>
    <property type="match status" value="1"/>
</dbReference>
<reference evidence="11" key="1">
    <citation type="submission" date="2022-11" db="UniProtKB">
        <authorList>
            <consortium name="WormBaseParasite"/>
        </authorList>
    </citation>
    <scope>IDENTIFICATION</scope>
</reference>
<organism evidence="10 11">
    <name type="scientific">Echinococcus canadensis</name>
    <dbReference type="NCBI Taxonomy" id="519352"/>
    <lineage>
        <taxon>Eukaryota</taxon>
        <taxon>Metazoa</taxon>
        <taxon>Spiralia</taxon>
        <taxon>Lophotrochozoa</taxon>
        <taxon>Platyhelminthes</taxon>
        <taxon>Cestoda</taxon>
        <taxon>Eucestoda</taxon>
        <taxon>Cyclophyllidea</taxon>
        <taxon>Taeniidae</taxon>
        <taxon>Echinococcus</taxon>
        <taxon>Echinococcus canadensis group</taxon>
    </lineage>
</organism>
<dbReference type="WBParaSite" id="maker-E.canG7_contigs_6749-snap-gene-0.12-mRNA-1">
    <property type="protein sequence ID" value="maker-E.canG7_contigs_6749-snap-gene-0.12-mRNA-1"/>
    <property type="gene ID" value="EcG7_07702"/>
</dbReference>
<dbReference type="Gene3D" id="1.10.10.60">
    <property type="entry name" value="Homeodomain-like"/>
    <property type="match status" value="1"/>
</dbReference>
<dbReference type="Pfam" id="PF00046">
    <property type="entry name" value="Homeodomain"/>
    <property type="match status" value="1"/>
</dbReference>
<dbReference type="GO" id="GO:0000978">
    <property type="term" value="F:RNA polymerase II cis-regulatory region sequence-specific DNA binding"/>
    <property type="evidence" value="ECO:0007669"/>
    <property type="project" value="TreeGrafter"/>
</dbReference>
<dbReference type="PRINTS" id="PR00031">
    <property type="entry name" value="HTHREPRESSR"/>
</dbReference>
<evidence type="ECO:0000256" key="1">
    <source>
        <dbReference type="ARBA" id="ARBA00004123"/>
    </source>
</evidence>
<dbReference type="InterPro" id="IPR017970">
    <property type="entry name" value="Homeobox_CS"/>
</dbReference>
<dbReference type="InterPro" id="IPR001356">
    <property type="entry name" value="HD"/>
</dbReference>
<dbReference type="AlphaFoldDB" id="A0A915EY95"/>
<keyword evidence="10" id="KW-1185">Reference proteome</keyword>
<dbReference type="PROSITE" id="PS00027">
    <property type="entry name" value="HOMEOBOX_1"/>
    <property type="match status" value="1"/>
</dbReference>
<keyword evidence="3 6" id="KW-0238">DNA-binding</keyword>
<evidence type="ECO:0000313" key="10">
    <source>
        <dbReference type="Proteomes" id="UP000887562"/>
    </source>
</evidence>
<dbReference type="InterPro" id="IPR050394">
    <property type="entry name" value="Homeobox_NK-like"/>
</dbReference>
<evidence type="ECO:0000256" key="7">
    <source>
        <dbReference type="RuleBase" id="RU000682"/>
    </source>
</evidence>
<evidence type="ECO:0000256" key="3">
    <source>
        <dbReference type="ARBA" id="ARBA00023125"/>
    </source>
</evidence>
<protein>
    <submittedName>
        <fullName evidence="11">Homeobox domain-containing protein</fullName>
    </submittedName>
</protein>
<dbReference type="PANTHER" id="PTHR24340:SF41">
    <property type="entry name" value="MUSCLE-SPECIFIC HOMEOBOX PROTEIN TINMAN-RELATED"/>
    <property type="match status" value="1"/>
</dbReference>
<dbReference type="GO" id="GO:0000981">
    <property type="term" value="F:DNA-binding transcription factor activity, RNA polymerase II-specific"/>
    <property type="evidence" value="ECO:0007669"/>
    <property type="project" value="InterPro"/>
</dbReference>
<dbReference type="PRINTS" id="PR00024">
    <property type="entry name" value="HOMEOBOX"/>
</dbReference>
<feature type="region of interest" description="Disordered" evidence="8">
    <location>
        <begin position="1"/>
        <end position="30"/>
    </location>
</feature>
<evidence type="ECO:0000256" key="4">
    <source>
        <dbReference type="ARBA" id="ARBA00023155"/>
    </source>
</evidence>
<evidence type="ECO:0000313" key="11">
    <source>
        <dbReference type="WBParaSite" id="maker-E.canG7_contigs_6749-snap-gene-0.12-mRNA-1"/>
    </source>
</evidence>
<dbReference type="PANTHER" id="PTHR24340">
    <property type="entry name" value="HOMEOBOX PROTEIN NKX"/>
    <property type="match status" value="1"/>
</dbReference>
<dbReference type="Proteomes" id="UP000887562">
    <property type="component" value="Unplaced"/>
</dbReference>
<dbReference type="CDD" id="cd00086">
    <property type="entry name" value="homeodomain"/>
    <property type="match status" value="1"/>
</dbReference>
<proteinExistence type="predicted"/>
<dbReference type="SUPFAM" id="SSF46689">
    <property type="entry name" value="Homeodomain-like"/>
    <property type="match status" value="1"/>
</dbReference>
<feature type="DNA-binding region" description="Homeobox" evidence="6">
    <location>
        <begin position="107"/>
        <end position="166"/>
    </location>
</feature>
<accession>A0A915EY95</accession>
<dbReference type="GO" id="GO:0005634">
    <property type="term" value="C:nucleus"/>
    <property type="evidence" value="ECO:0007669"/>
    <property type="project" value="UniProtKB-SubCell"/>
</dbReference>
<dbReference type="InterPro" id="IPR000047">
    <property type="entry name" value="HTH_motif"/>
</dbReference>
<name>A0A915EY95_9CEST</name>
<evidence type="ECO:0000256" key="8">
    <source>
        <dbReference type="SAM" id="MobiDB-lite"/>
    </source>
</evidence>
<evidence type="ECO:0000256" key="6">
    <source>
        <dbReference type="PROSITE-ProRule" id="PRU00108"/>
    </source>
</evidence>
<evidence type="ECO:0000256" key="2">
    <source>
        <dbReference type="ARBA" id="ARBA00022473"/>
    </source>
</evidence>
<keyword evidence="4 6" id="KW-0371">Homeobox</keyword>
<evidence type="ECO:0000259" key="9">
    <source>
        <dbReference type="PROSITE" id="PS50071"/>
    </source>
</evidence>
<sequence length="301" mass="34853">MHYDTQGTENKGITMELTTHGSTPTNSNSPVLSKQMQVQQSSWTQPFLFQEDYQRNQAKSFQMSNSLLPNLPSPSLLPTLSSDSGAYPSSMNPRDLEMVVVTNFQSQSKRRILFNKFQISQLEKRFRKQRYLTAQERQELAHTIGLTPTQVKIWFQNHRYKMKRFVHDDHVEASVHKWPIKSAHLQPKVSTLWCNRSIRSLEDSPRSEGDPPFPQTLPIGQAFQQQQLQYSTIQVQTPPMCLSMPQPLVEQEMGNPKYIWQTLMNLIQGEMPINKEGEDKSEVMQRQNGAFLHIFNEACKR</sequence>
<dbReference type="InterPro" id="IPR009057">
    <property type="entry name" value="Homeodomain-like_sf"/>
</dbReference>
<keyword evidence="5 6" id="KW-0539">Nucleus</keyword>
<feature type="domain" description="Homeobox" evidence="9">
    <location>
        <begin position="105"/>
        <end position="165"/>
    </location>
</feature>
<dbReference type="InterPro" id="IPR020479">
    <property type="entry name" value="HD_metazoa"/>
</dbReference>
<keyword evidence="2" id="KW-0217">Developmental protein</keyword>
<comment type="subcellular location">
    <subcellularLocation>
        <location evidence="1 6 7">Nucleus</location>
    </subcellularLocation>
</comment>